<evidence type="ECO:0000313" key="3">
    <source>
        <dbReference type="Proteomes" id="UP001611383"/>
    </source>
</evidence>
<evidence type="ECO:0008006" key="4">
    <source>
        <dbReference type="Google" id="ProtNLM"/>
    </source>
</evidence>
<sequence>MGIPALRKRKATTVSSRSRVSPACNVSSSRSSTNTLIPSRPKKYEKWWDDALKVKWKYKGAQSLIDQAKRQSRLAGGLRVRWYVAESRMVAILKKLFKENNIKGIEVVHTAPLPP</sequence>
<evidence type="ECO:0000313" key="2">
    <source>
        <dbReference type="EMBL" id="WNG52053.1"/>
    </source>
</evidence>
<reference evidence="2 3" key="1">
    <citation type="submission" date="2019-08" db="EMBL/GenBank/DDBJ databases">
        <title>Archangium and Cystobacter genomes.</title>
        <authorList>
            <person name="Chen I.-C.K."/>
            <person name="Wielgoss S."/>
        </authorList>
    </citation>
    <scope>NUCLEOTIDE SEQUENCE [LARGE SCALE GENOMIC DNA]</scope>
    <source>
        <strain evidence="2 3">Cbm 6</strain>
    </source>
</reference>
<feature type="compositionally biased region" description="Polar residues" evidence="1">
    <location>
        <begin position="12"/>
        <end position="37"/>
    </location>
</feature>
<protein>
    <recommendedName>
        <fullName evidence="4">Tox-REase-5 domain-containing protein</fullName>
    </recommendedName>
</protein>
<accession>A0ABY9X9I7</accession>
<gene>
    <name evidence="2" type="ORF">F0U60_54075</name>
</gene>
<feature type="compositionally biased region" description="Basic residues" evidence="1">
    <location>
        <begin position="1"/>
        <end position="11"/>
    </location>
</feature>
<keyword evidence="3" id="KW-1185">Reference proteome</keyword>
<feature type="region of interest" description="Disordered" evidence="1">
    <location>
        <begin position="1"/>
        <end position="38"/>
    </location>
</feature>
<evidence type="ECO:0000256" key="1">
    <source>
        <dbReference type="SAM" id="MobiDB-lite"/>
    </source>
</evidence>
<name>A0ABY9X9I7_9BACT</name>
<proteinExistence type="predicted"/>
<organism evidence="2 3">
    <name type="scientific">Archangium minus</name>
    <dbReference type="NCBI Taxonomy" id="83450"/>
    <lineage>
        <taxon>Bacteria</taxon>
        <taxon>Pseudomonadati</taxon>
        <taxon>Myxococcota</taxon>
        <taxon>Myxococcia</taxon>
        <taxon>Myxococcales</taxon>
        <taxon>Cystobacterineae</taxon>
        <taxon>Archangiaceae</taxon>
        <taxon>Archangium</taxon>
    </lineage>
</organism>
<dbReference type="Proteomes" id="UP001611383">
    <property type="component" value="Chromosome"/>
</dbReference>
<dbReference type="EMBL" id="CP043494">
    <property type="protein sequence ID" value="WNG52053.1"/>
    <property type="molecule type" value="Genomic_DNA"/>
</dbReference>